<dbReference type="AlphaFoldDB" id="A0A1G2G2A0"/>
<comment type="caution">
    <text evidence="2">The sequence shown here is derived from an EMBL/GenBank/DDBJ whole genome shotgun (WGS) entry which is preliminary data.</text>
</comment>
<protein>
    <submittedName>
        <fullName evidence="2">Uncharacterized protein</fullName>
    </submittedName>
</protein>
<dbReference type="Proteomes" id="UP000177480">
    <property type="component" value="Unassembled WGS sequence"/>
</dbReference>
<dbReference type="STRING" id="1802114.A2719_04970"/>
<feature type="compositionally biased region" description="Basic and acidic residues" evidence="1">
    <location>
        <begin position="365"/>
        <end position="378"/>
    </location>
</feature>
<accession>A0A1G2G2A0</accession>
<dbReference type="EMBL" id="MHNK01000002">
    <property type="protein sequence ID" value="OGZ44453.1"/>
    <property type="molecule type" value="Genomic_DNA"/>
</dbReference>
<evidence type="ECO:0000256" key="1">
    <source>
        <dbReference type="SAM" id="MobiDB-lite"/>
    </source>
</evidence>
<proteinExistence type="predicted"/>
<reference evidence="2 3" key="1">
    <citation type="journal article" date="2016" name="Nat. Commun.">
        <title>Thousands of microbial genomes shed light on interconnected biogeochemical processes in an aquifer system.</title>
        <authorList>
            <person name="Anantharaman K."/>
            <person name="Brown C.T."/>
            <person name="Hug L.A."/>
            <person name="Sharon I."/>
            <person name="Castelle C.J."/>
            <person name="Probst A.J."/>
            <person name="Thomas B.C."/>
            <person name="Singh A."/>
            <person name="Wilkins M.J."/>
            <person name="Karaoz U."/>
            <person name="Brodie E.L."/>
            <person name="Williams K.H."/>
            <person name="Hubbard S.S."/>
            <person name="Banfield J.F."/>
        </authorList>
    </citation>
    <scope>NUCLEOTIDE SEQUENCE [LARGE SCALE GENOMIC DNA]</scope>
</reference>
<evidence type="ECO:0000313" key="2">
    <source>
        <dbReference type="EMBL" id="OGZ44453.1"/>
    </source>
</evidence>
<organism evidence="2 3">
    <name type="scientific">Candidatus Ryanbacteria bacterium RIFCSPHIGHO2_01_FULL_45_22</name>
    <dbReference type="NCBI Taxonomy" id="1802114"/>
    <lineage>
        <taxon>Bacteria</taxon>
        <taxon>Candidatus Ryaniibacteriota</taxon>
    </lineage>
</organism>
<evidence type="ECO:0000313" key="3">
    <source>
        <dbReference type="Proteomes" id="UP000177480"/>
    </source>
</evidence>
<gene>
    <name evidence="2" type="ORF">A2719_04970</name>
</gene>
<sequence length="389" mass="42768">MGYKVLSDAAYTVVARRAGAAGSATHIGEQREREGKGLHPLVDPSGYDVIRRSISRFNPEDDHFVLPCGVAMLEETRLDTTGSMGNNVEIAMRVLPATYKLLAAGANAVLGRYDTQMITSIFGDVCDKYVLCRSQAEMDEKIAEQMTFMVPEGDGGDATEDPQYGFFGGAYLTWSNINPYGLKYYDFTVSDADCRMRLDPETLIRVFGSSVFEKAVENGHQISRKNIPDTKEVVADLQKRAHAFFLQVGASSGITRFWKAVFGEDHVIIIPRTELLPHVKAAVIGLTEGVLDLQMVEEFLLGAQEDESFIGYTTKIDRGDARKIRDAIRGIPIGAQAALSNFSKIPLRGARFAKKGDIWPVGNTEEVKRESGAKEKKAPGGKKKGSMWL</sequence>
<feature type="compositionally biased region" description="Basic residues" evidence="1">
    <location>
        <begin position="379"/>
        <end position="389"/>
    </location>
</feature>
<feature type="region of interest" description="Disordered" evidence="1">
    <location>
        <begin position="363"/>
        <end position="389"/>
    </location>
</feature>
<name>A0A1G2G2A0_9BACT</name>